<evidence type="ECO:0000259" key="2">
    <source>
        <dbReference type="Pfam" id="PF02775"/>
    </source>
</evidence>
<dbReference type="GO" id="GO:0003984">
    <property type="term" value="F:acetolactate synthase activity"/>
    <property type="evidence" value="ECO:0007669"/>
    <property type="project" value="TreeGrafter"/>
</dbReference>
<dbReference type="InterPro" id="IPR045229">
    <property type="entry name" value="TPP_enz"/>
</dbReference>
<comment type="similarity">
    <text evidence="1">Belongs to the TPP enzyme family.</text>
</comment>
<dbReference type="PANTHER" id="PTHR18968:SF13">
    <property type="entry name" value="ACETOLACTATE SYNTHASE CATALYTIC SUBUNIT, MITOCHONDRIAL"/>
    <property type="match status" value="1"/>
</dbReference>
<gene>
    <name evidence="3" type="ORF">FOIG_13797</name>
</gene>
<organism evidence="3">
    <name type="scientific">Fusarium odoratissimum (strain NRRL 54006)</name>
    <dbReference type="NCBI Taxonomy" id="1089451"/>
    <lineage>
        <taxon>Eukaryota</taxon>
        <taxon>Fungi</taxon>
        <taxon>Dikarya</taxon>
        <taxon>Ascomycota</taxon>
        <taxon>Pezizomycotina</taxon>
        <taxon>Sordariomycetes</taxon>
        <taxon>Hypocreomycetidae</taxon>
        <taxon>Hypocreales</taxon>
        <taxon>Nectriaceae</taxon>
        <taxon>Fusarium</taxon>
        <taxon>Fusarium oxysporum species complex</taxon>
        <taxon>Fusarium oxysporum f. sp. cubense (strain race 4)</taxon>
    </lineage>
</organism>
<dbReference type="HOGENOM" id="CLU_013748_2_5_1"/>
<reference evidence="3" key="2">
    <citation type="submission" date="2012-05" db="EMBL/GenBank/DDBJ databases">
        <title>The Genome Annotation of Fusarium oxysporum II5.</title>
        <authorList>
            <consortium name="The Broad Institute Genomics Platform"/>
            <person name="Ma L.-J."/>
            <person name="Corby-Kistler H."/>
            <person name="Broz K."/>
            <person name="Gale L.R."/>
            <person name="Jonkers W."/>
            <person name="O'Donnell K."/>
            <person name="Ploetz R."/>
            <person name="Steinberg C."/>
            <person name="Schwartz D.C."/>
            <person name="VanEtten H."/>
            <person name="Zhou S."/>
            <person name="Young S.K."/>
            <person name="Zeng Q."/>
            <person name="Gargeya S."/>
            <person name="Fitzgerald M."/>
            <person name="Abouelleil A."/>
            <person name="Alvarado L."/>
            <person name="Chapman S.B."/>
            <person name="Gainer-Dewar J."/>
            <person name="Goldberg J."/>
            <person name="Griggs A."/>
            <person name="Gujja S."/>
            <person name="Hansen M."/>
            <person name="Howarth C."/>
            <person name="Imamovic A."/>
            <person name="Ireland A."/>
            <person name="Larimer J."/>
            <person name="McCowan C."/>
            <person name="Murphy C."/>
            <person name="Pearson M."/>
            <person name="Poon T.W."/>
            <person name="Priest M."/>
            <person name="Roberts A."/>
            <person name="Saif S."/>
            <person name="Shea T."/>
            <person name="Sykes S."/>
            <person name="Wortman J."/>
            <person name="Nusbaum C."/>
            <person name="Birren B."/>
        </authorList>
    </citation>
    <scope>NUCLEOTIDE SEQUENCE</scope>
    <source>
        <strain evidence="3">54006</strain>
    </source>
</reference>
<dbReference type="Proteomes" id="UP000030685">
    <property type="component" value="Unassembled WGS sequence"/>
</dbReference>
<accession>X0K7Z6</accession>
<proteinExistence type="inferred from homology"/>
<dbReference type="GO" id="GO:0009097">
    <property type="term" value="P:isoleucine biosynthetic process"/>
    <property type="evidence" value="ECO:0007669"/>
    <property type="project" value="TreeGrafter"/>
</dbReference>
<evidence type="ECO:0000256" key="1">
    <source>
        <dbReference type="ARBA" id="ARBA00007812"/>
    </source>
</evidence>
<dbReference type="PANTHER" id="PTHR18968">
    <property type="entry name" value="THIAMINE PYROPHOSPHATE ENZYMES"/>
    <property type="match status" value="1"/>
</dbReference>
<feature type="domain" description="Thiamine pyrophosphate enzyme TPP-binding" evidence="2">
    <location>
        <begin position="2"/>
        <end position="69"/>
    </location>
</feature>
<evidence type="ECO:0000313" key="3">
    <source>
        <dbReference type="EMBL" id="EXL93149.1"/>
    </source>
</evidence>
<dbReference type="Pfam" id="PF02775">
    <property type="entry name" value="TPP_enzyme_C"/>
    <property type="match status" value="1"/>
</dbReference>
<sequence>MITSGGLGTMEYGLPAAIGAKMAHLDALIIDIVEDASFSMTLSELSTAAQFNVGVKVLLLNTEEQGMVNPDFVALSEAMHVQARWVSDPKELAESLKWLVHSQGPALLEVITDKKVSVLPTVRSGCGLDELIAYDEEQEKQRRELIRERTNGIHG</sequence>
<protein>
    <submittedName>
        <fullName evidence="3">Acetolactate synthase I/II/III large subunit</fullName>
    </submittedName>
</protein>
<dbReference type="GO" id="GO:0005739">
    <property type="term" value="C:mitochondrion"/>
    <property type="evidence" value="ECO:0007669"/>
    <property type="project" value="TreeGrafter"/>
</dbReference>
<dbReference type="RefSeq" id="XP_031055239.1">
    <property type="nucleotide sequence ID" value="XM_031214968.1"/>
</dbReference>
<dbReference type="InterPro" id="IPR029061">
    <property type="entry name" value="THDP-binding"/>
</dbReference>
<dbReference type="EMBL" id="JH658304">
    <property type="protein sequence ID" value="EXL93149.1"/>
    <property type="molecule type" value="Genomic_DNA"/>
</dbReference>
<dbReference type="GO" id="GO:0005948">
    <property type="term" value="C:acetolactate synthase complex"/>
    <property type="evidence" value="ECO:0007669"/>
    <property type="project" value="TreeGrafter"/>
</dbReference>
<dbReference type="GO" id="GO:0050660">
    <property type="term" value="F:flavin adenine dinucleotide binding"/>
    <property type="evidence" value="ECO:0007669"/>
    <property type="project" value="TreeGrafter"/>
</dbReference>
<name>X0K7Z6_FUSO5</name>
<dbReference type="AlphaFoldDB" id="X0K7Z6"/>
<dbReference type="Gene3D" id="3.40.50.970">
    <property type="match status" value="1"/>
</dbReference>
<reference evidence="3" key="1">
    <citation type="submission" date="2011-11" db="EMBL/GenBank/DDBJ databases">
        <title>The Genome Sequence of Fusarium oxysporum II5.</title>
        <authorList>
            <consortium name="The Broad Institute Genome Sequencing Platform"/>
            <person name="Ma L.-J."/>
            <person name="Gale L.R."/>
            <person name="Schwartz D.C."/>
            <person name="Zhou S."/>
            <person name="Corby-Kistler H."/>
            <person name="Young S.K."/>
            <person name="Zeng Q."/>
            <person name="Gargeya S."/>
            <person name="Fitzgerald M."/>
            <person name="Haas B."/>
            <person name="Abouelleil A."/>
            <person name="Alvarado L."/>
            <person name="Arachchi H.M."/>
            <person name="Berlin A."/>
            <person name="Brown A."/>
            <person name="Chapman S.B."/>
            <person name="Chen Z."/>
            <person name="Dunbar C."/>
            <person name="Freedman E."/>
            <person name="Gearin G."/>
            <person name="Goldberg J."/>
            <person name="Griggs A."/>
            <person name="Gujja S."/>
            <person name="Heiman D."/>
            <person name="Howarth C."/>
            <person name="Larson L."/>
            <person name="Lui A."/>
            <person name="MacDonald P.J.P."/>
            <person name="Montmayeur A."/>
            <person name="Murphy C."/>
            <person name="Neiman D."/>
            <person name="Pearson M."/>
            <person name="Priest M."/>
            <person name="Roberts A."/>
            <person name="Saif S."/>
            <person name="Shea T."/>
            <person name="Shenoy N."/>
            <person name="Sisk P."/>
            <person name="Stolte C."/>
            <person name="Sykes S."/>
            <person name="Wortman J."/>
            <person name="Nusbaum C."/>
            <person name="Birren B."/>
        </authorList>
    </citation>
    <scope>NUCLEOTIDE SEQUENCE [LARGE SCALE GENOMIC DNA]</scope>
    <source>
        <strain evidence="3">54006</strain>
    </source>
</reference>
<dbReference type="VEuPathDB" id="FungiDB:FOIG_13797"/>
<dbReference type="GO" id="GO:0009099">
    <property type="term" value="P:L-valine biosynthetic process"/>
    <property type="evidence" value="ECO:0007669"/>
    <property type="project" value="TreeGrafter"/>
</dbReference>
<dbReference type="GO" id="GO:0030976">
    <property type="term" value="F:thiamine pyrophosphate binding"/>
    <property type="evidence" value="ECO:0007669"/>
    <property type="project" value="InterPro"/>
</dbReference>
<dbReference type="GeneID" id="42038972"/>
<dbReference type="SUPFAM" id="SSF52518">
    <property type="entry name" value="Thiamin diphosphate-binding fold (THDP-binding)"/>
    <property type="match status" value="1"/>
</dbReference>
<dbReference type="InterPro" id="IPR011766">
    <property type="entry name" value="TPP_enzyme_TPP-bd"/>
</dbReference>